<keyword evidence="10" id="KW-1185">Reference proteome</keyword>
<dbReference type="GO" id="GO:0006935">
    <property type="term" value="P:chemotaxis"/>
    <property type="evidence" value="ECO:0007669"/>
    <property type="project" value="UniProtKB-KW"/>
</dbReference>
<dbReference type="KEGG" id="anf:AQPE_0030"/>
<dbReference type="Pfam" id="PF00672">
    <property type="entry name" value="HAMP"/>
    <property type="match status" value="1"/>
</dbReference>
<evidence type="ECO:0000256" key="2">
    <source>
        <dbReference type="ARBA" id="ARBA00022500"/>
    </source>
</evidence>
<proteinExistence type="inferred from homology"/>
<keyword evidence="6" id="KW-0812">Transmembrane</keyword>
<evidence type="ECO:0000256" key="3">
    <source>
        <dbReference type="ARBA" id="ARBA00029447"/>
    </source>
</evidence>
<evidence type="ECO:0000256" key="5">
    <source>
        <dbReference type="SAM" id="Coils"/>
    </source>
</evidence>
<dbReference type="AlphaFoldDB" id="A0A5K7S3H2"/>
<dbReference type="FunFam" id="1.10.287.950:FF:000001">
    <property type="entry name" value="Methyl-accepting chemotaxis sensory transducer"/>
    <property type="match status" value="1"/>
</dbReference>
<dbReference type="PANTHER" id="PTHR43531">
    <property type="entry name" value="PROTEIN ICFG"/>
    <property type="match status" value="1"/>
</dbReference>
<dbReference type="EMBL" id="AP018694">
    <property type="protein sequence ID" value="BBE15894.1"/>
    <property type="molecule type" value="Genomic_DNA"/>
</dbReference>
<dbReference type="SUPFAM" id="SSF58104">
    <property type="entry name" value="Methyl-accepting chemotaxis protein (MCP) signaling domain"/>
    <property type="match status" value="1"/>
</dbReference>
<comment type="subcellular location">
    <subcellularLocation>
        <location evidence="1">Membrane</location>
    </subcellularLocation>
</comment>
<feature type="transmembrane region" description="Helical" evidence="6">
    <location>
        <begin position="12"/>
        <end position="37"/>
    </location>
</feature>
<keyword evidence="2" id="KW-0145">Chemotaxis</keyword>
<dbReference type="Gene3D" id="1.10.287.950">
    <property type="entry name" value="Methyl-accepting chemotaxis protein"/>
    <property type="match status" value="1"/>
</dbReference>
<feature type="coiled-coil region" evidence="5">
    <location>
        <begin position="345"/>
        <end position="379"/>
    </location>
</feature>
<evidence type="ECO:0000256" key="6">
    <source>
        <dbReference type="SAM" id="Phobius"/>
    </source>
</evidence>
<evidence type="ECO:0000256" key="4">
    <source>
        <dbReference type="PROSITE-ProRule" id="PRU00284"/>
    </source>
</evidence>
<dbReference type="PANTHER" id="PTHR43531:SF11">
    <property type="entry name" value="METHYL-ACCEPTING CHEMOTAXIS PROTEIN 3"/>
    <property type="match status" value="1"/>
</dbReference>
<dbReference type="InterPro" id="IPR004089">
    <property type="entry name" value="MCPsignal_dom"/>
</dbReference>
<dbReference type="GO" id="GO:0004888">
    <property type="term" value="F:transmembrane signaling receptor activity"/>
    <property type="evidence" value="ECO:0007669"/>
    <property type="project" value="InterPro"/>
</dbReference>
<feature type="domain" description="Methyl-accepting transducer" evidence="7">
    <location>
        <begin position="316"/>
        <end position="531"/>
    </location>
</feature>
<keyword evidence="6" id="KW-1133">Transmembrane helix</keyword>
<gene>
    <name evidence="9" type="ORF">AQPE_0030</name>
</gene>
<keyword evidence="6" id="KW-0472">Membrane</keyword>
<evidence type="ECO:0000259" key="7">
    <source>
        <dbReference type="PROSITE" id="PS50111"/>
    </source>
</evidence>
<protein>
    <submittedName>
        <fullName evidence="9">Methyl-accepting chemotaxis protein I</fullName>
    </submittedName>
</protein>
<feature type="domain" description="HAMP" evidence="8">
    <location>
        <begin position="259"/>
        <end position="311"/>
    </location>
</feature>
<evidence type="ECO:0000256" key="1">
    <source>
        <dbReference type="ARBA" id="ARBA00004370"/>
    </source>
</evidence>
<dbReference type="PROSITE" id="PS50111">
    <property type="entry name" value="CHEMOTAXIS_TRANSDUC_2"/>
    <property type="match status" value="1"/>
</dbReference>
<evidence type="ECO:0000313" key="9">
    <source>
        <dbReference type="EMBL" id="BBE15894.1"/>
    </source>
</evidence>
<dbReference type="SMART" id="SM00283">
    <property type="entry name" value="MA"/>
    <property type="match status" value="1"/>
</dbReference>
<accession>A0A5K7S3H2</accession>
<dbReference type="Pfam" id="PF00015">
    <property type="entry name" value="MCPsignal"/>
    <property type="match status" value="1"/>
</dbReference>
<dbReference type="Proteomes" id="UP001193389">
    <property type="component" value="Chromosome"/>
</dbReference>
<name>A0A5K7S3H2_9BACT</name>
<feature type="transmembrane region" description="Helical" evidence="6">
    <location>
        <begin position="232"/>
        <end position="257"/>
    </location>
</feature>
<dbReference type="GO" id="GO:0005886">
    <property type="term" value="C:plasma membrane"/>
    <property type="evidence" value="ECO:0007669"/>
    <property type="project" value="TreeGrafter"/>
</dbReference>
<dbReference type="InterPro" id="IPR051310">
    <property type="entry name" value="MCP_chemotaxis"/>
</dbReference>
<dbReference type="CDD" id="cd06225">
    <property type="entry name" value="HAMP"/>
    <property type="match status" value="1"/>
</dbReference>
<keyword evidence="4" id="KW-0807">Transducer</keyword>
<comment type="similarity">
    <text evidence="3">Belongs to the methyl-accepting chemotaxis (MCP) protein family.</text>
</comment>
<dbReference type="RefSeq" id="WP_318349011.1">
    <property type="nucleotide sequence ID" value="NZ_AP018694.1"/>
</dbReference>
<sequence>MRFVDYKIRTKLMGAFGVLILIAFILSINTIVTLLFFKKDINSFTTEFIPQLELSKRINSETQMLSFNMEGYYLTGKPYYFSKAEVELASLKKSLDEGVELLENSKKLISLEENLSEAKILIPQCEQNMMMTFKVIQDINILQNKGKQIQETNAPAENIVSKKKKKGANLNSRPKITYPDVSGELAEKNTQLLKLKVKNSAILDDLKTRSENLRSSVVAYTSEVAENFDHSILSSIIITIVIVFISLGFALFVIIFISRMITQPLLKGIEFAQNMAKGDLTATIDIDQKDEIGDLAQNLQMMSVRLREVITYVSTTAENLSAASLELSSTSQIVSQGASEQASSAEEVSAAIEEMAANIQQNKENANQTEKIAVKAEKDIHFGSEKVVETVDAMRVIVNKISIIGDIAFQTNILALNAAVEAARAGEHGRGFGVVATEVGKLSERSKLAASEIDKLTKSSVFNAEEAGKLMSEIVPEIQRTSQLIHEISAANKEQSAGADQINMAIQQLNMVTQRNAATSEELSTNAVELSAQAEQLQEIISFFKIDNERHDPVRTTTISQTSVPHEVVSEDVKRGVIIELDEIDDISDDEFERF</sequence>
<evidence type="ECO:0000259" key="8">
    <source>
        <dbReference type="PROSITE" id="PS50885"/>
    </source>
</evidence>
<dbReference type="GO" id="GO:0007165">
    <property type="term" value="P:signal transduction"/>
    <property type="evidence" value="ECO:0007669"/>
    <property type="project" value="UniProtKB-KW"/>
</dbReference>
<evidence type="ECO:0000313" key="10">
    <source>
        <dbReference type="Proteomes" id="UP001193389"/>
    </source>
</evidence>
<dbReference type="InterPro" id="IPR003660">
    <property type="entry name" value="HAMP_dom"/>
</dbReference>
<dbReference type="PRINTS" id="PR00260">
    <property type="entry name" value="CHEMTRNSDUCR"/>
</dbReference>
<organism evidence="9 10">
    <name type="scientific">Aquipluma nitroreducens</name>
    <dbReference type="NCBI Taxonomy" id="2010828"/>
    <lineage>
        <taxon>Bacteria</taxon>
        <taxon>Pseudomonadati</taxon>
        <taxon>Bacteroidota</taxon>
        <taxon>Bacteroidia</taxon>
        <taxon>Marinilabiliales</taxon>
        <taxon>Prolixibacteraceae</taxon>
        <taxon>Aquipluma</taxon>
    </lineage>
</organism>
<dbReference type="InterPro" id="IPR004090">
    <property type="entry name" value="Chemotax_Me-accpt_rcpt"/>
</dbReference>
<dbReference type="PROSITE" id="PS50885">
    <property type="entry name" value="HAMP"/>
    <property type="match status" value="1"/>
</dbReference>
<dbReference type="SMART" id="SM00304">
    <property type="entry name" value="HAMP"/>
    <property type="match status" value="1"/>
</dbReference>
<reference evidence="9" key="1">
    <citation type="journal article" date="2020" name="Int. J. Syst. Evol. Microbiol.">
        <title>Aquipluma nitroreducens gen. nov. sp. nov., a novel facultatively anaerobic bacterium isolated from a freshwater lake.</title>
        <authorList>
            <person name="Watanabe M."/>
            <person name="Kojima H."/>
            <person name="Fukui M."/>
        </authorList>
    </citation>
    <scope>NUCLEOTIDE SEQUENCE</scope>
    <source>
        <strain evidence="9">MeG22</strain>
    </source>
</reference>
<keyword evidence="5" id="KW-0175">Coiled coil</keyword>